<comment type="caution">
    <text evidence="1">The sequence shown here is derived from an EMBL/GenBank/DDBJ whole genome shotgun (WGS) entry which is preliminary data.</text>
</comment>
<dbReference type="PATRIC" id="fig|1666911.3.peg.5439"/>
<gene>
    <name evidence="1" type="ORF">HLUCCA11_23175</name>
</gene>
<dbReference type="AlphaFoldDB" id="A0A0P7YP44"/>
<sequence length="410" mass="45832">MYDFPLKVQLGLVSGKYEIVKTVAGVPLGMVRDAANGHFAAHAIGVALDPLAVSPQMIMQAGQLYQGYQTLQGIKVLINSMATLQSTVDVIGLGTGLGVGIGFVNLWQTLKLRQEVNQMRIEVKEGFIDLKQMLSGVEVALTNQIQQVSKDVEFNTHRIILARAYRLFEKAMNRLQSAMKVQDPSRRSAEIGAARDMMFTALADYSNSHLMSGAGSAAYLRRRECVWVIEQAIAMTYQMQGEWHAVSDRLTELSAIIRQDLLATLDKRKTSDELDFLFPEVLRIRDHDLVALEAWNAHATWYPELSREELKQLDELSCREENQIEDSGETEEITDCKPIEYTIYEKAKSKFVPEALHKSLVYSLDASSRQQGEDYITKRANSKSSTAFSAQNLKNASSLAIANLELHLAL</sequence>
<evidence type="ECO:0000313" key="2">
    <source>
        <dbReference type="Proteomes" id="UP000050465"/>
    </source>
</evidence>
<evidence type="ECO:0000313" key="1">
    <source>
        <dbReference type="EMBL" id="KPQ31719.1"/>
    </source>
</evidence>
<dbReference type="EMBL" id="LJZR01000087">
    <property type="protein sequence ID" value="KPQ31719.1"/>
    <property type="molecule type" value="Genomic_DNA"/>
</dbReference>
<name>A0A0P7YP44_9CYAN</name>
<dbReference type="Proteomes" id="UP000050465">
    <property type="component" value="Unassembled WGS sequence"/>
</dbReference>
<reference evidence="1 2" key="1">
    <citation type="submission" date="2015-09" db="EMBL/GenBank/DDBJ databases">
        <title>Identification and resolution of microdiversity through metagenomic sequencing of parallel consortia.</title>
        <authorList>
            <person name="Nelson W.C."/>
            <person name="Romine M.F."/>
            <person name="Lindemann S.R."/>
        </authorList>
    </citation>
    <scope>NUCLEOTIDE SEQUENCE [LARGE SCALE GENOMIC DNA]</scope>
    <source>
        <strain evidence="1">Ana</strain>
    </source>
</reference>
<dbReference type="STRING" id="1666911.HLUCCA11_23175"/>
<accession>A0A0P7YP44</accession>
<proteinExistence type="predicted"/>
<organism evidence="1 2">
    <name type="scientific">Phormidesmis priestleyi Ana</name>
    <dbReference type="NCBI Taxonomy" id="1666911"/>
    <lineage>
        <taxon>Bacteria</taxon>
        <taxon>Bacillati</taxon>
        <taxon>Cyanobacteriota</taxon>
        <taxon>Cyanophyceae</taxon>
        <taxon>Leptolyngbyales</taxon>
        <taxon>Leptolyngbyaceae</taxon>
        <taxon>Phormidesmis</taxon>
    </lineage>
</organism>
<protein>
    <submittedName>
        <fullName evidence="1">Uncharacterized protein</fullName>
    </submittedName>
</protein>